<feature type="chain" id="PRO_5036698819" description="UrcA family protein" evidence="1">
    <location>
        <begin position="23"/>
        <end position="114"/>
    </location>
</feature>
<keyword evidence="1" id="KW-0732">Signal</keyword>
<sequence length="114" mass="11556">MNLNPLRLAVAAAAFCAGTAPAADRAPPAHDAVSVDLSRLAPAMAQRMNLDESRMPLSLLVPAAVAAEACAVPVARIAPAGCQASVHSGALDRVLAARMEADAPSPDEPARARP</sequence>
<dbReference type="Proteomes" id="UP000617041">
    <property type="component" value="Unassembled WGS sequence"/>
</dbReference>
<evidence type="ECO:0000256" key="1">
    <source>
        <dbReference type="SAM" id="SignalP"/>
    </source>
</evidence>
<accession>A0A934Q2L0</accession>
<evidence type="ECO:0000313" key="2">
    <source>
        <dbReference type="EMBL" id="MBK0393973.1"/>
    </source>
</evidence>
<reference evidence="2" key="1">
    <citation type="submission" date="2020-12" db="EMBL/GenBank/DDBJ databases">
        <title>Ramlibacter sp. nov., isolated from a freshwater alga, Cryptomonas.</title>
        <authorList>
            <person name="Kim H.M."/>
            <person name="Jeon C.O."/>
        </authorList>
    </citation>
    <scope>NUCLEOTIDE SEQUENCE</scope>
    <source>
        <strain evidence="2">CrO1</strain>
    </source>
</reference>
<protein>
    <recommendedName>
        <fullName evidence="4">UrcA family protein</fullName>
    </recommendedName>
</protein>
<proteinExistence type="predicted"/>
<dbReference type="EMBL" id="JAEDAO010000001">
    <property type="protein sequence ID" value="MBK0393973.1"/>
    <property type="molecule type" value="Genomic_DNA"/>
</dbReference>
<name>A0A934Q2L0_9BURK</name>
<dbReference type="RefSeq" id="WP_200788932.1">
    <property type="nucleotide sequence ID" value="NZ_JAEDAO010000001.1"/>
</dbReference>
<keyword evidence="3" id="KW-1185">Reference proteome</keyword>
<organism evidence="2 3">
    <name type="scientific">Ramlibacter algicola</name>
    <dbReference type="NCBI Taxonomy" id="2795217"/>
    <lineage>
        <taxon>Bacteria</taxon>
        <taxon>Pseudomonadati</taxon>
        <taxon>Pseudomonadota</taxon>
        <taxon>Betaproteobacteria</taxon>
        <taxon>Burkholderiales</taxon>
        <taxon>Comamonadaceae</taxon>
        <taxon>Ramlibacter</taxon>
    </lineage>
</organism>
<comment type="caution">
    <text evidence="2">The sequence shown here is derived from an EMBL/GenBank/DDBJ whole genome shotgun (WGS) entry which is preliminary data.</text>
</comment>
<feature type="signal peptide" evidence="1">
    <location>
        <begin position="1"/>
        <end position="22"/>
    </location>
</feature>
<evidence type="ECO:0000313" key="3">
    <source>
        <dbReference type="Proteomes" id="UP000617041"/>
    </source>
</evidence>
<dbReference type="AlphaFoldDB" id="A0A934Q2L0"/>
<evidence type="ECO:0008006" key="4">
    <source>
        <dbReference type="Google" id="ProtNLM"/>
    </source>
</evidence>
<gene>
    <name evidence="2" type="ORF">I8E28_15335</name>
</gene>